<dbReference type="InterPro" id="IPR007219">
    <property type="entry name" value="XnlR_reg_dom"/>
</dbReference>
<evidence type="ECO:0000313" key="11">
    <source>
        <dbReference type="Proteomes" id="UP000054399"/>
    </source>
</evidence>
<evidence type="ECO:0000259" key="9">
    <source>
        <dbReference type="PROSITE" id="PS50157"/>
    </source>
</evidence>
<evidence type="ECO:0000256" key="1">
    <source>
        <dbReference type="ARBA" id="ARBA00004123"/>
    </source>
</evidence>
<reference evidence="10" key="2">
    <citation type="submission" date="2024-01" db="EMBL/GenBank/DDBJ databases">
        <title>Comparative genomics of Cryptococcus and Kwoniella reveals pathogenesis evolution and contrasting modes of karyotype evolution via chromosome fusion or intercentromeric recombination.</title>
        <authorList>
            <person name="Coelho M.A."/>
            <person name="David-Palma M."/>
            <person name="Shea T."/>
            <person name="Bowers K."/>
            <person name="Mcginley-Smith S."/>
            <person name="Mohammad A.W."/>
            <person name="Gnirke A."/>
            <person name="Yurkov A.M."/>
            <person name="Nowrousian M."/>
            <person name="Sun S."/>
            <person name="Cuomo C.A."/>
            <person name="Heitman J."/>
        </authorList>
    </citation>
    <scope>NUCLEOTIDE SEQUENCE</scope>
    <source>
        <strain evidence="10">IND107</strain>
    </source>
</reference>
<dbReference type="PANTHER" id="PTHR40626">
    <property type="entry name" value="MIP31509P"/>
    <property type="match status" value="1"/>
</dbReference>
<reference evidence="10" key="1">
    <citation type="submission" date="2015-01" db="EMBL/GenBank/DDBJ databases">
        <authorList>
            <consortium name="The Broad Institute Genomics Platform"/>
            <person name="Cuomo C."/>
            <person name="Litvintseva A."/>
            <person name="Chen Y."/>
            <person name="Heitman J."/>
            <person name="Sun S."/>
            <person name="Springer D."/>
            <person name="Dromer F."/>
            <person name="Young S."/>
            <person name="Zeng Q."/>
            <person name="Gargeya S."/>
            <person name="Abouelleil A."/>
            <person name="Alvarado L."/>
            <person name="Chapman S.B."/>
            <person name="Gainer-Dewar J."/>
            <person name="Goldberg J."/>
            <person name="Griggs A."/>
            <person name="Gujja S."/>
            <person name="Hansen M."/>
            <person name="Howarth C."/>
            <person name="Imamovic A."/>
            <person name="Larimer J."/>
            <person name="Murphy C."/>
            <person name="Naylor J."/>
            <person name="Pearson M."/>
            <person name="Priest M."/>
            <person name="Roberts A."/>
            <person name="Saif S."/>
            <person name="Shea T."/>
            <person name="Sykes S."/>
            <person name="Wortman J."/>
            <person name="Nusbaum C."/>
            <person name="Birren B."/>
        </authorList>
    </citation>
    <scope>NUCLEOTIDE SEQUENCE</scope>
    <source>
        <strain evidence="10">IND107</strain>
    </source>
</reference>
<evidence type="ECO:0000256" key="4">
    <source>
        <dbReference type="ARBA" id="ARBA00022771"/>
    </source>
</evidence>
<evidence type="ECO:0000256" key="8">
    <source>
        <dbReference type="SAM" id="MobiDB-lite"/>
    </source>
</evidence>
<keyword evidence="3" id="KW-0677">Repeat</keyword>
<dbReference type="InterPro" id="IPR051059">
    <property type="entry name" value="VerF-like"/>
</dbReference>
<dbReference type="CDD" id="cd12148">
    <property type="entry name" value="fungal_TF_MHR"/>
    <property type="match status" value="1"/>
</dbReference>
<keyword evidence="6" id="KW-0539">Nucleus</keyword>
<dbReference type="InterPro" id="IPR036236">
    <property type="entry name" value="Znf_C2H2_sf"/>
</dbReference>
<dbReference type="PANTHER" id="PTHR40626:SF11">
    <property type="entry name" value="ZINC FINGER PROTEIN YPR022C"/>
    <property type="match status" value="1"/>
</dbReference>
<evidence type="ECO:0000256" key="5">
    <source>
        <dbReference type="ARBA" id="ARBA00022833"/>
    </source>
</evidence>
<keyword evidence="11" id="KW-1185">Reference proteome</keyword>
<feature type="domain" description="C2H2-type" evidence="9">
    <location>
        <begin position="39"/>
        <end position="66"/>
    </location>
</feature>
<dbReference type="GeneID" id="91992208"/>
<keyword evidence="2" id="KW-0479">Metal-binding</keyword>
<dbReference type="Proteomes" id="UP000054399">
    <property type="component" value="Unassembled WGS sequence"/>
</dbReference>
<dbReference type="RefSeq" id="XP_066612456.1">
    <property type="nucleotide sequence ID" value="XM_066759809.1"/>
</dbReference>
<dbReference type="Pfam" id="PF00096">
    <property type="entry name" value="zf-C2H2"/>
    <property type="match status" value="1"/>
</dbReference>
<comment type="subcellular location">
    <subcellularLocation>
        <location evidence="1">Nucleus</location>
    </subcellularLocation>
</comment>
<accession>A0ABR3BMS3</accession>
<evidence type="ECO:0000256" key="2">
    <source>
        <dbReference type="ARBA" id="ARBA00022723"/>
    </source>
</evidence>
<protein>
    <recommendedName>
        <fullName evidence="9">C2H2-type domain-containing protein</fullName>
    </recommendedName>
</protein>
<keyword evidence="5" id="KW-0862">Zinc</keyword>
<feature type="compositionally biased region" description="Polar residues" evidence="8">
    <location>
        <begin position="72"/>
        <end position="109"/>
    </location>
</feature>
<dbReference type="PROSITE" id="PS50157">
    <property type="entry name" value="ZINC_FINGER_C2H2_2"/>
    <property type="match status" value="2"/>
</dbReference>
<evidence type="ECO:0000256" key="7">
    <source>
        <dbReference type="PROSITE-ProRule" id="PRU00042"/>
    </source>
</evidence>
<dbReference type="InterPro" id="IPR013087">
    <property type="entry name" value="Znf_C2H2_type"/>
</dbReference>
<feature type="region of interest" description="Disordered" evidence="8">
    <location>
        <begin position="60"/>
        <end position="109"/>
    </location>
</feature>
<organism evidence="10 11">
    <name type="scientific">Cryptococcus tetragattii IND107</name>
    <dbReference type="NCBI Taxonomy" id="1296105"/>
    <lineage>
        <taxon>Eukaryota</taxon>
        <taxon>Fungi</taxon>
        <taxon>Dikarya</taxon>
        <taxon>Basidiomycota</taxon>
        <taxon>Agaricomycotina</taxon>
        <taxon>Tremellomycetes</taxon>
        <taxon>Tremellales</taxon>
        <taxon>Cryptococcaceae</taxon>
        <taxon>Cryptococcus</taxon>
        <taxon>Cryptococcus gattii species complex</taxon>
    </lineage>
</organism>
<evidence type="ECO:0000313" key="10">
    <source>
        <dbReference type="EMBL" id="KAL0244089.1"/>
    </source>
</evidence>
<gene>
    <name evidence="10" type="ORF">I308_105352</name>
</gene>
<proteinExistence type="predicted"/>
<dbReference type="PROSITE" id="PS00028">
    <property type="entry name" value="ZINC_FINGER_C2H2_1"/>
    <property type="match status" value="2"/>
</dbReference>
<dbReference type="Gene3D" id="3.30.160.60">
    <property type="entry name" value="Classic Zinc Finger"/>
    <property type="match status" value="2"/>
</dbReference>
<evidence type="ECO:0000256" key="6">
    <source>
        <dbReference type="ARBA" id="ARBA00023242"/>
    </source>
</evidence>
<evidence type="ECO:0000256" key="3">
    <source>
        <dbReference type="ARBA" id="ARBA00022737"/>
    </source>
</evidence>
<comment type="caution">
    <text evidence="10">The sequence shown here is derived from an EMBL/GenBank/DDBJ whole genome shotgun (WGS) entry which is preliminary data.</text>
</comment>
<name>A0ABR3BMS3_9TREE</name>
<dbReference type="Pfam" id="PF04082">
    <property type="entry name" value="Fungal_trans"/>
    <property type="match status" value="1"/>
</dbReference>
<feature type="domain" description="C2H2-type" evidence="9">
    <location>
        <begin position="9"/>
        <end position="38"/>
    </location>
</feature>
<sequence>MPPVSISQYVCGANRCGKSFSSSSHLRRHERTHLGTRPYACKHCGKTFVRKEVCQRHEGLHSGLSPERPPSILSSPRQSSHAPIAATTKSSTALSNEVPQSTSSHDCSASVEASQPIISSVTSTSQSIRNQTSSENIAPPAFNSLPLVSGAARVSQNVNIPDLMQSPLQSAEALDLRSWLGQPTNLLFDEQVYGWLEQVLTEQNATQSLQRSTGFDPYFPPINTVLIPTDGSNNPGHPTLGDDLKTMLTQIWQGLSFVKGVSMAENPNIAQLFAAGWRIILTRFPIVHIASFDISTTPPSFLSSVIALGAVHSTQGIDRVFARQLLPVIRAMAVSESLDDTKSRLQTIQAFLLSAITGEHLNTHEQHQAQGMVSHAMSLMRRFGYLLMTGSGENDNNSDQDTQWRTWAEQESRRRTLWLCWILDIRSVTLGHHFGSRARSPFRMIIELPCRQDCWSASNSFAWARRLHTAQTIPQALQSTLAKDWSREWFADEQLDFARLVVIHALAALAWDLAHRDLILPPELSSEGPSKIAVSLVCGMQSLSKHPSLVNENLTETVTPLTAEAYDISTAACLDIFTDLTSLEVFCGVSTVGMIQNVKTSDRLEANGKMRSWSRTSKAAQAVLVAADFLKQSIQSLSRWPKSVSHSWTVCFAFLVLWAFHCCHSDGSDWVTRSLQAGNSSLEGVEQRSSSHNLQQRARKAIEYCEKAAAHARSGNPTSPGAENLGELGHIAIEIMQGVHADIVFEHIQTLRRILEGTAH</sequence>
<dbReference type="SUPFAM" id="SSF57667">
    <property type="entry name" value="beta-beta-alpha zinc fingers"/>
    <property type="match status" value="1"/>
</dbReference>
<dbReference type="EMBL" id="ATAM02000009">
    <property type="protein sequence ID" value="KAL0244089.1"/>
    <property type="molecule type" value="Genomic_DNA"/>
</dbReference>
<keyword evidence="4 7" id="KW-0863">Zinc-finger</keyword>
<dbReference type="SMART" id="SM00355">
    <property type="entry name" value="ZnF_C2H2"/>
    <property type="match status" value="2"/>
</dbReference>